<dbReference type="NCBIfam" id="NF033819">
    <property type="entry name" value="IS66_TnpB"/>
    <property type="match status" value="1"/>
</dbReference>
<organism evidence="1 2">
    <name type="scientific">Methylocaldum marinum</name>
    <dbReference type="NCBI Taxonomy" id="1432792"/>
    <lineage>
        <taxon>Bacteria</taxon>
        <taxon>Pseudomonadati</taxon>
        <taxon>Pseudomonadota</taxon>
        <taxon>Gammaproteobacteria</taxon>
        <taxon>Methylococcales</taxon>
        <taxon>Methylococcaceae</taxon>
        <taxon>Methylocaldum</taxon>
    </lineage>
</organism>
<dbReference type="InterPro" id="IPR008878">
    <property type="entry name" value="Transposase_IS66_Orf2"/>
</dbReference>
<protein>
    <submittedName>
        <fullName evidence="1">Transposase</fullName>
    </submittedName>
</protein>
<dbReference type="Pfam" id="PF05717">
    <property type="entry name" value="TnpB_IS66"/>
    <property type="match status" value="1"/>
</dbReference>
<dbReference type="PANTHER" id="PTHR36455:SF1">
    <property type="entry name" value="BLR8292 PROTEIN"/>
    <property type="match status" value="1"/>
</dbReference>
<dbReference type="Proteomes" id="UP000266313">
    <property type="component" value="Chromosome"/>
</dbReference>
<proteinExistence type="predicted"/>
<keyword evidence="2" id="KW-1185">Reference proteome</keyword>
<reference evidence="1 2" key="1">
    <citation type="submission" date="2016-12" db="EMBL/GenBank/DDBJ databases">
        <title>Genome sequencing of Methylocaldum marinum.</title>
        <authorList>
            <person name="Takeuchi M."/>
            <person name="Kamagata Y."/>
            <person name="Hiraoka S."/>
            <person name="Oshima K."/>
            <person name="Hattori M."/>
            <person name="Iwasaki W."/>
        </authorList>
    </citation>
    <scope>NUCLEOTIDE SEQUENCE [LARGE SCALE GENOMIC DNA]</scope>
    <source>
        <strain evidence="1 2">S8</strain>
    </source>
</reference>
<gene>
    <name evidence="1" type="ORF">sS8_1220</name>
</gene>
<dbReference type="EMBL" id="AP017928">
    <property type="protein sequence ID" value="BBA33182.1"/>
    <property type="molecule type" value="Genomic_DNA"/>
</dbReference>
<evidence type="ECO:0000313" key="2">
    <source>
        <dbReference type="Proteomes" id="UP000266313"/>
    </source>
</evidence>
<sequence>MLATILSAAAVYVVAEPVDLRKSIDGLALAVESSLGHSPLSGAVFVFFNRDKVKLLWWDRHGFWLAYKRLEKGRFRKPVQGTISRSDLLLLLEGVDLTVARFRAVRAGRVG</sequence>
<dbReference type="PANTHER" id="PTHR36455">
    <property type="match status" value="1"/>
</dbReference>
<dbReference type="RefSeq" id="WP_119628826.1">
    <property type="nucleotide sequence ID" value="NZ_AP017928.1"/>
</dbReference>
<evidence type="ECO:0000313" key="1">
    <source>
        <dbReference type="EMBL" id="BBA33182.1"/>
    </source>
</evidence>
<name>A0A250KNR7_9GAMM</name>
<dbReference type="KEGG" id="mmai:sS8_1220"/>
<accession>A0A250KNR7</accession>
<dbReference type="AlphaFoldDB" id="A0A250KNR7"/>
<dbReference type="OrthoDB" id="4956084at2"/>